<protein>
    <recommendedName>
        <fullName evidence="4">SH3 domain-containing protein</fullName>
    </recommendedName>
</protein>
<evidence type="ECO:0000313" key="3">
    <source>
        <dbReference type="Proteomes" id="UP000620670"/>
    </source>
</evidence>
<feature type="compositionally biased region" description="Polar residues" evidence="1">
    <location>
        <begin position="7"/>
        <end position="20"/>
    </location>
</feature>
<keyword evidence="3" id="KW-1185">Reference proteome</keyword>
<evidence type="ECO:0000313" key="2">
    <source>
        <dbReference type="EMBL" id="MBJ6128509.1"/>
    </source>
</evidence>
<dbReference type="RefSeq" id="WP_199051779.1">
    <property type="nucleotide sequence ID" value="NZ_JAELXT010000055.1"/>
</dbReference>
<evidence type="ECO:0008006" key="4">
    <source>
        <dbReference type="Google" id="ProtNLM"/>
    </source>
</evidence>
<reference evidence="3" key="1">
    <citation type="submission" date="2020-12" db="EMBL/GenBank/DDBJ databases">
        <title>Hymenobacter sp.</title>
        <authorList>
            <person name="Kim M.K."/>
        </authorList>
    </citation>
    <scope>NUCLEOTIDE SEQUENCE [LARGE SCALE GENOMIC DNA]</scope>
    <source>
        <strain evidence="3">BT325</strain>
    </source>
</reference>
<evidence type="ECO:0000256" key="1">
    <source>
        <dbReference type="SAM" id="MobiDB-lite"/>
    </source>
</evidence>
<dbReference type="InterPro" id="IPR010466">
    <property type="entry name" value="DUF1058"/>
</dbReference>
<gene>
    <name evidence="2" type="ORF">JAO75_24260</name>
</gene>
<dbReference type="EMBL" id="JAELXT010000055">
    <property type="protein sequence ID" value="MBJ6128509.1"/>
    <property type="molecule type" value="Genomic_DNA"/>
</dbReference>
<dbReference type="Proteomes" id="UP000620670">
    <property type="component" value="Unassembled WGS sequence"/>
</dbReference>
<organism evidence="2 3">
    <name type="scientific">Microvirga splendida</name>
    <dbReference type="NCBI Taxonomy" id="2795727"/>
    <lineage>
        <taxon>Bacteria</taxon>
        <taxon>Pseudomonadati</taxon>
        <taxon>Pseudomonadota</taxon>
        <taxon>Alphaproteobacteria</taxon>
        <taxon>Hyphomicrobiales</taxon>
        <taxon>Methylobacteriaceae</taxon>
        <taxon>Microvirga</taxon>
    </lineage>
</organism>
<name>A0ABS0Y887_9HYPH</name>
<comment type="caution">
    <text evidence="2">The sequence shown here is derived from an EMBL/GenBank/DDBJ whole genome shotgun (WGS) entry which is preliminary data.</text>
</comment>
<proteinExistence type="predicted"/>
<feature type="region of interest" description="Disordered" evidence="1">
    <location>
        <begin position="1"/>
        <end position="33"/>
    </location>
</feature>
<dbReference type="Pfam" id="PF06347">
    <property type="entry name" value="SH3_4"/>
    <property type="match status" value="1"/>
</dbReference>
<sequence>MLFVGATASNAYGKSGNATQPTPPLFGSLKQQKTKVRVRSGTQYPIRWIYQRRGLPVEIIAEFGNWRRIRGSDNSDGWGHAAVPSAL</sequence>
<accession>A0ABS0Y887</accession>